<dbReference type="RefSeq" id="WP_176609552.1">
    <property type="nucleotide sequence ID" value="NZ_CP056117.1"/>
</dbReference>
<protein>
    <recommendedName>
        <fullName evidence="4">Lipoprotein</fullName>
    </recommendedName>
</protein>
<feature type="signal peptide" evidence="1">
    <location>
        <begin position="1"/>
        <end position="17"/>
    </location>
</feature>
<name>A0A7H8UGG5_ENTCL</name>
<dbReference type="PROSITE" id="PS51257">
    <property type="entry name" value="PROKAR_LIPOPROTEIN"/>
    <property type="match status" value="1"/>
</dbReference>
<sequence>MKSLPLFLAIFSLSTLSGCSSPPPDKVEQINHLQISLVLPGEKPAATDISHIASLYQDNKQQIDTLTHALKSEYLQNTSAKEIFVSDSAVQRVYASLTKLEQLDMVNQQYLKDKNITGLQNIHIVLKPLMAG</sequence>
<reference evidence="2 3" key="1">
    <citation type="submission" date="2020-06" db="EMBL/GenBank/DDBJ databases">
        <title>Long-read sequencing of DSM26481-BlokeschLab.</title>
        <authorList>
            <person name="Blokesch M."/>
        </authorList>
    </citation>
    <scope>NUCLEOTIDE SEQUENCE [LARGE SCALE GENOMIC DNA]</scope>
    <source>
        <strain evidence="2 3">DSM 26481</strain>
    </source>
</reference>
<dbReference type="AlphaFoldDB" id="A0A7H8UGG5"/>
<evidence type="ECO:0008006" key="4">
    <source>
        <dbReference type="Google" id="ProtNLM"/>
    </source>
</evidence>
<dbReference type="EMBL" id="CP056117">
    <property type="protein sequence ID" value="QKZ97877.1"/>
    <property type="molecule type" value="Genomic_DNA"/>
</dbReference>
<evidence type="ECO:0000313" key="3">
    <source>
        <dbReference type="Proteomes" id="UP000509421"/>
    </source>
</evidence>
<evidence type="ECO:0000256" key="1">
    <source>
        <dbReference type="SAM" id="SignalP"/>
    </source>
</evidence>
<keyword evidence="1" id="KW-0732">Signal</keyword>
<gene>
    <name evidence="2" type="ORF">HWQ14_09345</name>
</gene>
<feature type="chain" id="PRO_5028977587" description="Lipoprotein" evidence="1">
    <location>
        <begin position="18"/>
        <end position="132"/>
    </location>
</feature>
<accession>A0A7H8UGG5</accession>
<proteinExistence type="predicted"/>
<evidence type="ECO:0000313" key="2">
    <source>
        <dbReference type="EMBL" id="QKZ97877.1"/>
    </source>
</evidence>
<organism evidence="2 3">
    <name type="scientific">Enterobacter cloacae</name>
    <dbReference type="NCBI Taxonomy" id="550"/>
    <lineage>
        <taxon>Bacteria</taxon>
        <taxon>Pseudomonadati</taxon>
        <taxon>Pseudomonadota</taxon>
        <taxon>Gammaproteobacteria</taxon>
        <taxon>Enterobacterales</taxon>
        <taxon>Enterobacteriaceae</taxon>
        <taxon>Enterobacter</taxon>
        <taxon>Enterobacter cloacae complex</taxon>
    </lineage>
</organism>
<dbReference type="Proteomes" id="UP000509421">
    <property type="component" value="Chromosome"/>
</dbReference>